<feature type="non-terminal residue" evidence="2">
    <location>
        <position position="1"/>
    </location>
</feature>
<dbReference type="AlphaFoldDB" id="A0A8J2KLP9"/>
<evidence type="ECO:0000259" key="1">
    <source>
        <dbReference type="Pfam" id="PF25273"/>
    </source>
</evidence>
<gene>
    <name evidence="2" type="ORF">AFUS01_LOCUS27880</name>
</gene>
<dbReference type="OrthoDB" id="7348089at2759"/>
<evidence type="ECO:0000313" key="2">
    <source>
        <dbReference type="EMBL" id="CAG7817305.1"/>
    </source>
</evidence>
<reference evidence="2" key="1">
    <citation type="submission" date="2021-06" db="EMBL/GenBank/DDBJ databases">
        <authorList>
            <person name="Hodson N. C."/>
            <person name="Mongue J. A."/>
            <person name="Jaron S. K."/>
        </authorList>
    </citation>
    <scope>NUCLEOTIDE SEQUENCE</scope>
</reference>
<comment type="caution">
    <text evidence="2">The sequence shown here is derived from an EMBL/GenBank/DDBJ whole genome shotgun (WGS) entry which is preliminary data.</text>
</comment>
<proteinExistence type="predicted"/>
<evidence type="ECO:0000313" key="3">
    <source>
        <dbReference type="Proteomes" id="UP000708208"/>
    </source>
</evidence>
<dbReference type="EMBL" id="CAJVCH010391024">
    <property type="protein sequence ID" value="CAG7817305.1"/>
    <property type="molecule type" value="Genomic_DNA"/>
</dbReference>
<accession>A0A8J2KLP9</accession>
<sequence length="212" mass="24687">AVSDPAANNSYMYFWHQTDGRRGQIEIASIIYKHVTGHFTPLEPGQTRKLNFWSDRCFAQNNNYQIVALFKYLTLMRYFTEVHQKFLVTGHSFLPCDRDFAVIERYAKYKKASIAVPSEWMKVIANCRPQSPFSIVKLTYQDFLDFEILKTRLPKPDSLKVTQFHVISSDITRPNLYFTKRTHDDQNPTLHNIIQTGNFSLTSLANLRFPPA</sequence>
<feature type="domain" description="DUF7869" evidence="1">
    <location>
        <begin position="50"/>
        <end position="131"/>
    </location>
</feature>
<organism evidence="2 3">
    <name type="scientific">Allacma fusca</name>
    <dbReference type="NCBI Taxonomy" id="39272"/>
    <lineage>
        <taxon>Eukaryota</taxon>
        <taxon>Metazoa</taxon>
        <taxon>Ecdysozoa</taxon>
        <taxon>Arthropoda</taxon>
        <taxon>Hexapoda</taxon>
        <taxon>Collembola</taxon>
        <taxon>Symphypleona</taxon>
        <taxon>Sminthuridae</taxon>
        <taxon>Allacma</taxon>
    </lineage>
</organism>
<name>A0A8J2KLP9_9HEXA</name>
<protein>
    <recommendedName>
        <fullName evidence="1">DUF7869 domain-containing protein</fullName>
    </recommendedName>
</protein>
<dbReference type="Pfam" id="PF25273">
    <property type="entry name" value="DUF7869"/>
    <property type="match status" value="1"/>
</dbReference>
<dbReference type="InterPro" id="IPR057191">
    <property type="entry name" value="DUF7869"/>
</dbReference>
<dbReference type="Proteomes" id="UP000708208">
    <property type="component" value="Unassembled WGS sequence"/>
</dbReference>
<keyword evidence="3" id="KW-1185">Reference proteome</keyword>